<evidence type="ECO:0000313" key="2">
    <source>
        <dbReference type="Proteomes" id="UP000230069"/>
    </source>
</evidence>
<accession>A0A2G5DX95</accession>
<dbReference type="OrthoDB" id="1899115at2759"/>
<sequence>MGNSLSPCCQPQVLRSSSVKLIFWEGSTQILTGNCIAGELMFQFPNMVVCHAESFYIGHPVPTLSIDDKLISGETYFVLPIDRFACKVLTISSLSSLISGSKPGLVNISGQEGPFQYEKGANGKLLIKVSPEFITKLISKKIESTCIATDSFCGNSVLISTPELKKQYDQLVGYCKEQVWSPKLETISERKMRSSPIRFLGLEKRS</sequence>
<name>A0A2G5DX95_AQUCA</name>
<protein>
    <submittedName>
        <fullName evidence="1">Uncharacterized protein</fullName>
    </submittedName>
</protein>
<dbReference type="Proteomes" id="UP000230069">
    <property type="component" value="Unassembled WGS sequence"/>
</dbReference>
<dbReference type="PANTHER" id="PTHR33052">
    <property type="entry name" value="DUF4228 DOMAIN PROTEIN-RELATED"/>
    <property type="match status" value="1"/>
</dbReference>
<proteinExistence type="predicted"/>
<keyword evidence="2" id="KW-1185">Reference proteome</keyword>
<dbReference type="AlphaFoldDB" id="A0A2G5DX95"/>
<dbReference type="InParanoid" id="A0A2G5DX95"/>
<gene>
    <name evidence="1" type="ORF">AQUCO_01400603v1</name>
</gene>
<dbReference type="FunCoup" id="A0A2G5DX95">
    <property type="interactions" value="12"/>
</dbReference>
<dbReference type="STRING" id="218851.A0A2G5DX95"/>
<organism evidence="1 2">
    <name type="scientific">Aquilegia coerulea</name>
    <name type="common">Rocky mountain columbine</name>
    <dbReference type="NCBI Taxonomy" id="218851"/>
    <lineage>
        <taxon>Eukaryota</taxon>
        <taxon>Viridiplantae</taxon>
        <taxon>Streptophyta</taxon>
        <taxon>Embryophyta</taxon>
        <taxon>Tracheophyta</taxon>
        <taxon>Spermatophyta</taxon>
        <taxon>Magnoliopsida</taxon>
        <taxon>Ranunculales</taxon>
        <taxon>Ranunculaceae</taxon>
        <taxon>Thalictroideae</taxon>
        <taxon>Aquilegia</taxon>
    </lineage>
</organism>
<dbReference type="Pfam" id="PF14009">
    <property type="entry name" value="PADRE"/>
    <property type="match status" value="1"/>
</dbReference>
<dbReference type="InterPro" id="IPR025322">
    <property type="entry name" value="PADRE_dom"/>
</dbReference>
<evidence type="ECO:0000313" key="1">
    <source>
        <dbReference type="EMBL" id="PIA48128.1"/>
    </source>
</evidence>
<reference evidence="1 2" key="1">
    <citation type="submission" date="2017-09" db="EMBL/GenBank/DDBJ databases">
        <title>WGS assembly of Aquilegia coerulea Goldsmith.</title>
        <authorList>
            <person name="Hodges S."/>
            <person name="Kramer E."/>
            <person name="Nordborg M."/>
            <person name="Tomkins J."/>
            <person name="Borevitz J."/>
            <person name="Derieg N."/>
            <person name="Yan J."/>
            <person name="Mihaltcheva S."/>
            <person name="Hayes R.D."/>
            <person name="Rokhsar D."/>
        </authorList>
    </citation>
    <scope>NUCLEOTIDE SEQUENCE [LARGE SCALE GENOMIC DNA]</scope>
    <source>
        <strain evidence="2">cv. Goldsmith</strain>
    </source>
</reference>
<dbReference type="EMBL" id="KZ305031">
    <property type="protein sequence ID" value="PIA48128.1"/>
    <property type="molecule type" value="Genomic_DNA"/>
</dbReference>